<evidence type="ECO:0000256" key="5">
    <source>
        <dbReference type="ARBA" id="ARBA00022989"/>
    </source>
</evidence>
<protein>
    <recommendedName>
        <fullName evidence="12">Bestrophin</fullName>
    </recommendedName>
</protein>
<evidence type="ECO:0000313" key="10">
    <source>
        <dbReference type="EMBL" id="RKI03287.1"/>
    </source>
</evidence>
<dbReference type="PANTHER" id="PTHR33281:SF19">
    <property type="entry name" value="VOLTAGE-DEPENDENT ANION CHANNEL-FORMING PROTEIN YNEE"/>
    <property type="match status" value="1"/>
</dbReference>
<keyword evidence="11" id="KW-1185">Reference proteome</keyword>
<dbReference type="Proteomes" id="UP000278907">
    <property type="component" value="Unassembled WGS sequence"/>
</dbReference>
<keyword evidence="6" id="KW-0406">Ion transport</keyword>
<evidence type="ECO:0008006" key="12">
    <source>
        <dbReference type="Google" id="ProtNLM"/>
    </source>
</evidence>
<dbReference type="Pfam" id="PF25539">
    <property type="entry name" value="Bestrophin_2"/>
    <property type="match status" value="1"/>
</dbReference>
<keyword evidence="3" id="KW-1003">Cell membrane</keyword>
<evidence type="ECO:0000256" key="7">
    <source>
        <dbReference type="ARBA" id="ARBA00023136"/>
    </source>
</evidence>
<reference evidence="10 11" key="1">
    <citation type="submission" date="2018-09" db="EMBL/GenBank/DDBJ databases">
        <authorList>
            <person name="Livingstone P.G."/>
            <person name="Whitworth D.E."/>
        </authorList>
    </citation>
    <scope>NUCLEOTIDE SEQUENCE [LARGE SCALE GENOMIC DNA]</scope>
    <source>
        <strain evidence="10 11">CA031B</strain>
    </source>
</reference>
<evidence type="ECO:0000256" key="2">
    <source>
        <dbReference type="ARBA" id="ARBA00022448"/>
    </source>
</evidence>
<dbReference type="InterPro" id="IPR044669">
    <property type="entry name" value="YneE/VCCN1/2-like"/>
</dbReference>
<feature type="transmembrane region" description="Helical" evidence="9">
    <location>
        <begin position="20"/>
        <end position="37"/>
    </location>
</feature>
<dbReference type="PANTHER" id="PTHR33281">
    <property type="entry name" value="UPF0187 PROTEIN YNEE"/>
    <property type="match status" value="1"/>
</dbReference>
<evidence type="ECO:0000313" key="11">
    <source>
        <dbReference type="Proteomes" id="UP000278907"/>
    </source>
</evidence>
<keyword evidence="7 9" id="KW-0472">Membrane</keyword>
<evidence type="ECO:0000256" key="4">
    <source>
        <dbReference type="ARBA" id="ARBA00022692"/>
    </source>
</evidence>
<comment type="similarity">
    <text evidence="8">Belongs to the anion channel-forming bestrophin (TC 1.A.46) family.</text>
</comment>
<comment type="subcellular location">
    <subcellularLocation>
        <location evidence="1">Cell membrane</location>
        <topology evidence="1">Multi-pass membrane protein</topology>
    </subcellularLocation>
</comment>
<organism evidence="10 11">
    <name type="scientific">Corallococcus praedator</name>
    <dbReference type="NCBI Taxonomy" id="2316724"/>
    <lineage>
        <taxon>Bacteria</taxon>
        <taxon>Pseudomonadati</taxon>
        <taxon>Myxococcota</taxon>
        <taxon>Myxococcia</taxon>
        <taxon>Myxococcales</taxon>
        <taxon>Cystobacterineae</taxon>
        <taxon>Myxococcaceae</taxon>
        <taxon>Corallococcus</taxon>
    </lineage>
</organism>
<keyword evidence="5 9" id="KW-1133">Transmembrane helix</keyword>
<accession>A0ABX9QGS8</accession>
<proteinExistence type="inferred from homology"/>
<dbReference type="EMBL" id="RAWI01000181">
    <property type="protein sequence ID" value="RKI03287.1"/>
    <property type="molecule type" value="Genomic_DNA"/>
</dbReference>
<evidence type="ECO:0000256" key="9">
    <source>
        <dbReference type="SAM" id="Phobius"/>
    </source>
</evidence>
<evidence type="ECO:0000256" key="3">
    <source>
        <dbReference type="ARBA" id="ARBA00022475"/>
    </source>
</evidence>
<feature type="transmembrane region" description="Helical" evidence="9">
    <location>
        <begin position="43"/>
        <end position="62"/>
    </location>
</feature>
<evidence type="ECO:0000256" key="8">
    <source>
        <dbReference type="ARBA" id="ARBA00034708"/>
    </source>
</evidence>
<gene>
    <name evidence="10" type="ORF">D7Y13_22370</name>
</gene>
<keyword evidence="4 9" id="KW-0812">Transmembrane</keyword>
<name>A0ABX9QGS8_9BACT</name>
<sequence>MHIGDHYSLRDFLRWTRQELYVLALNATVPTLLYQLLGWKWLTLPWAPIATVGTAAAFLLAFRNNSTYDRLWKARIIWGAIVNLSRTWAIQVRDLVSAGPPEAQQFTRTLVRRHFAWLTALRFQLRQRRRWERMDQTVNREYLGVYEVPEWDGDLDAEMRPYAQEAQWERLKVTRNPAAQIISLQSEDLKAAFDRGWLDSIRLSQLVGTLGRLHELAETGERRCGSRFQ</sequence>
<evidence type="ECO:0000256" key="1">
    <source>
        <dbReference type="ARBA" id="ARBA00004651"/>
    </source>
</evidence>
<comment type="caution">
    <text evidence="10">The sequence shown here is derived from an EMBL/GenBank/DDBJ whole genome shotgun (WGS) entry which is preliminary data.</text>
</comment>
<keyword evidence="2" id="KW-0813">Transport</keyword>
<evidence type="ECO:0000256" key="6">
    <source>
        <dbReference type="ARBA" id="ARBA00023065"/>
    </source>
</evidence>